<dbReference type="Proteomes" id="UP001622557">
    <property type="component" value="Chromosome"/>
</dbReference>
<dbReference type="EMBL" id="CP108164">
    <property type="protein sequence ID" value="WTQ78887.1"/>
    <property type="molecule type" value="Genomic_DNA"/>
</dbReference>
<dbReference type="GeneID" id="97278873"/>
<gene>
    <name evidence="1" type="ORF">OG350_00580</name>
</gene>
<evidence type="ECO:0000313" key="2">
    <source>
        <dbReference type="Proteomes" id="UP001622557"/>
    </source>
</evidence>
<protein>
    <submittedName>
        <fullName evidence="1">Uncharacterized protein</fullName>
    </submittedName>
</protein>
<name>A0ABZ1KDZ6_STRAH</name>
<reference evidence="1 2" key="1">
    <citation type="submission" date="2022-10" db="EMBL/GenBank/DDBJ databases">
        <title>The complete genomes of actinobacterial strains from the NBC collection.</title>
        <authorList>
            <person name="Joergensen T.S."/>
            <person name="Alvarez Arevalo M."/>
            <person name="Sterndorff E.B."/>
            <person name="Faurdal D."/>
            <person name="Vuksanovic O."/>
            <person name="Mourched A.-S."/>
            <person name="Charusanti P."/>
            <person name="Shaw S."/>
            <person name="Blin K."/>
            <person name="Weber T."/>
        </authorList>
    </citation>
    <scope>NUCLEOTIDE SEQUENCE [LARGE SCALE GENOMIC DNA]</scope>
    <source>
        <strain evidence="1 2">NBC_00156</strain>
    </source>
</reference>
<organism evidence="1 2">
    <name type="scientific">Streptomyces achromogenes</name>
    <dbReference type="NCBI Taxonomy" id="67255"/>
    <lineage>
        <taxon>Bacteria</taxon>
        <taxon>Bacillati</taxon>
        <taxon>Actinomycetota</taxon>
        <taxon>Actinomycetes</taxon>
        <taxon>Kitasatosporales</taxon>
        <taxon>Streptomycetaceae</taxon>
        <taxon>Streptomyces</taxon>
    </lineage>
</organism>
<dbReference type="RefSeq" id="WP_405444528.1">
    <property type="nucleotide sequence ID" value="NZ_CP108164.1"/>
</dbReference>
<sequence length="43" mass="4443">MESVDPVRIAGGCCLQSVGQVAAKPYKLLVKALSRSAKVAVAK</sequence>
<evidence type="ECO:0000313" key="1">
    <source>
        <dbReference type="EMBL" id="WTQ78887.1"/>
    </source>
</evidence>
<keyword evidence="2" id="KW-1185">Reference proteome</keyword>
<accession>A0ABZ1KDZ6</accession>
<proteinExistence type="predicted"/>